<comment type="caution">
    <text evidence="1">The sequence shown here is derived from an EMBL/GenBank/DDBJ whole genome shotgun (WGS) entry which is preliminary data.</text>
</comment>
<gene>
    <name evidence="1" type="ORF">DFP72DRAFT_554765</name>
</gene>
<evidence type="ECO:0008006" key="3">
    <source>
        <dbReference type="Google" id="ProtNLM"/>
    </source>
</evidence>
<dbReference type="EMBL" id="JACGCI010000068">
    <property type="protein sequence ID" value="KAF6748855.1"/>
    <property type="molecule type" value="Genomic_DNA"/>
</dbReference>
<dbReference type="OrthoDB" id="3001771at2759"/>
<protein>
    <recommendedName>
        <fullName evidence="3">F-box domain-containing protein</fullName>
    </recommendedName>
</protein>
<proteinExistence type="predicted"/>
<dbReference type="AlphaFoldDB" id="A0A8H6HLY5"/>
<organism evidence="1 2">
    <name type="scientific">Ephemerocybe angulata</name>
    <dbReference type="NCBI Taxonomy" id="980116"/>
    <lineage>
        <taxon>Eukaryota</taxon>
        <taxon>Fungi</taxon>
        <taxon>Dikarya</taxon>
        <taxon>Basidiomycota</taxon>
        <taxon>Agaricomycotina</taxon>
        <taxon>Agaricomycetes</taxon>
        <taxon>Agaricomycetidae</taxon>
        <taxon>Agaricales</taxon>
        <taxon>Agaricineae</taxon>
        <taxon>Psathyrellaceae</taxon>
        <taxon>Ephemerocybe</taxon>
    </lineage>
</organism>
<evidence type="ECO:0000313" key="1">
    <source>
        <dbReference type="EMBL" id="KAF6748855.1"/>
    </source>
</evidence>
<dbReference type="Proteomes" id="UP000521943">
    <property type="component" value="Unassembled WGS sequence"/>
</dbReference>
<evidence type="ECO:0000313" key="2">
    <source>
        <dbReference type="Proteomes" id="UP000521943"/>
    </source>
</evidence>
<name>A0A8H6HLY5_9AGAR</name>
<sequence length="503" mass="56445">MSDQVSIQNILITPSTSIEPRKKTVEIPVEILELIINAAYESHLRKDLDRWEPVSLDSLAHSSTFPTALSRVCTLWDAVLAPHPEYWTRIVVYLNERDHFRRLRLALERSQPNHISITILHSSGSSSLDGDEERVVLERVLSYLWSANHTRARSLSVRATSSASFASLPAEMVQFWPGLRELNFESQRWETTSTTDRETSLLPPRLVELAGTWKIAIENLTDLSLVGHMFVQLSRSSHGTNALRNAPLDSLAITRLRGSDGGKSGGFTFHELVRACSFTRVRKLALVDVDVPFEVDGQFTHWIHHNPLRRDAEFVFDGVANLTLRAFQQHLRRYTIDGGFRSQTFRNMQTYFGMFRTWGKVCDVEVTEVSGVESSDALACFFGGVDSVELRVIDCPGLTDVSLESIGPVIDMYTLEDTPIPPLDSMTNLVIVDCPNWNVEGLKGLVTRRKAADVSIQVEKGDHIEVPIAEIGYVEVRGKCPSVSNEDREWFAENGVVLVVDSP</sequence>
<keyword evidence="2" id="KW-1185">Reference proteome</keyword>
<accession>A0A8H6HLY5</accession>
<reference evidence="1 2" key="1">
    <citation type="submission" date="2020-07" db="EMBL/GenBank/DDBJ databases">
        <title>Comparative genomics of pyrophilous fungi reveals a link between fire events and developmental genes.</title>
        <authorList>
            <consortium name="DOE Joint Genome Institute"/>
            <person name="Steindorff A.S."/>
            <person name="Carver A."/>
            <person name="Calhoun S."/>
            <person name="Stillman K."/>
            <person name="Liu H."/>
            <person name="Lipzen A."/>
            <person name="Pangilinan J."/>
            <person name="Labutti K."/>
            <person name="Bruns T.D."/>
            <person name="Grigoriev I.V."/>
        </authorList>
    </citation>
    <scope>NUCLEOTIDE SEQUENCE [LARGE SCALE GENOMIC DNA]</scope>
    <source>
        <strain evidence="1 2">CBS 144469</strain>
    </source>
</reference>